<gene>
    <name evidence="2" type="ORF">GRX01_04605</name>
</gene>
<proteinExistence type="predicted"/>
<keyword evidence="1" id="KW-1133">Transmembrane helix</keyword>
<keyword evidence="1" id="KW-0812">Transmembrane</keyword>
<dbReference type="Proteomes" id="UP000437065">
    <property type="component" value="Unassembled WGS sequence"/>
</dbReference>
<feature type="transmembrane region" description="Helical" evidence="1">
    <location>
        <begin position="278"/>
        <end position="303"/>
    </location>
</feature>
<keyword evidence="3" id="KW-1185">Reference proteome</keyword>
<protein>
    <submittedName>
        <fullName evidence="2">Uncharacterized protein</fullName>
    </submittedName>
</protein>
<sequence length="333" mass="35072">MLSNRPTQPIATLAVCLLLVVGTVPVGATQTDAETADEFLTELRQYEDSPALSTYSEFEVMRGQAVTDVQTGEFTEADREQMAAVVTVLEEFTAAYGAAQNDSTDESLARADATSQAIERLEEAGGDGYATLARLGLERFYQQRGEVLYERSREATNTSAELDDLESAAAAFEAAGASQRYSSVSAEASRVRAIYESDRERMDSALSAAGAFVDDCGDACGSPVAAITTLGPGVFGTYTDARSATADADVAAQLAEKHGLEAESERANTLATATSDALFSLSVAATILSLAYALLVGLVAAAFGWRIATWADDVDGSKVGRIVPREPVEVPSQ</sequence>
<name>A0A6B0SNY1_9EURY</name>
<organism evidence="2 3">
    <name type="scientific">Halobaculum saliterrae</name>
    <dbReference type="NCBI Taxonomy" id="2073113"/>
    <lineage>
        <taxon>Archaea</taxon>
        <taxon>Methanobacteriati</taxon>
        <taxon>Methanobacteriota</taxon>
        <taxon>Stenosarchaea group</taxon>
        <taxon>Halobacteria</taxon>
        <taxon>Halobacteriales</taxon>
        <taxon>Haloferacaceae</taxon>
        <taxon>Halobaculum</taxon>
    </lineage>
</organism>
<reference evidence="2 3" key="1">
    <citation type="submission" date="2019-12" db="EMBL/GenBank/DDBJ databases">
        <title>Isolation and characterization of three novel carbon monoxide-oxidizing members of Halobacteria from salione crusts and soils.</title>
        <authorList>
            <person name="Myers M.R."/>
            <person name="King G.M."/>
        </authorList>
    </citation>
    <scope>NUCLEOTIDE SEQUENCE [LARGE SCALE GENOMIC DNA]</scope>
    <source>
        <strain evidence="2 3">WSA2</strain>
    </source>
</reference>
<evidence type="ECO:0000256" key="1">
    <source>
        <dbReference type="SAM" id="Phobius"/>
    </source>
</evidence>
<keyword evidence="1" id="KW-0472">Membrane</keyword>
<accession>A0A6B0SNY1</accession>
<dbReference type="AlphaFoldDB" id="A0A6B0SNY1"/>
<dbReference type="EMBL" id="WUUS01000002">
    <property type="protein sequence ID" value="MXR40628.1"/>
    <property type="molecule type" value="Genomic_DNA"/>
</dbReference>
<dbReference type="OrthoDB" id="177142at2157"/>
<evidence type="ECO:0000313" key="3">
    <source>
        <dbReference type="Proteomes" id="UP000437065"/>
    </source>
</evidence>
<evidence type="ECO:0000313" key="2">
    <source>
        <dbReference type="EMBL" id="MXR40628.1"/>
    </source>
</evidence>
<comment type="caution">
    <text evidence="2">The sequence shown here is derived from an EMBL/GenBank/DDBJ whole genome shotgun (WGS) entry which is preliminary data.</text>
</comment>
<dbReference type="RefSeq" id="WP_159663867.1">
    <property type="nucleotide sequence ID" value="NZ_WUUS01000002.1"/>
</dbReference>